<dbReference type="GO" id="GO:0022627">
    <property type="term" value="C:cytosolic small ribosomal subunit"/>
    <property type="evidence" value="ECO:0007669"/>
    <property type="project" value="TreeGrafter"/>
</dbReference>
<proteinExistence type="predicted"/>
<gene>
    <name evidence="1" type="ORF">NC653_024355</name>
</gene>
<evidence type="ECO:0000313" key="1">
    <source>
        <dbReference type="EMBL" id="KAJ6980949.1"/>
    </source>
</evidence>
<dbReference type="GO" id="GO:0045900">
    <property type="term" value="P:negative regulation of translational elongation"/>
    <property type="evidence" value="ECO:0007669"/>
    <property type="project" value="TreeGrafter"/>
</dbReference>
<dbReference type="PANTHER" id="PTHR33231">
    <property type="entry name" value="30S RIBOSOMAL PROTEIN"/>
    <property type="match status" value="1"/>
</dbReference>
<sequence length="218" mass="25111">MPLSSKKPQYFTSFFFGEFHKDPLPKTVSKVQFFNAKNVKIIELEGKQRSLSSHGGYSVKMSWDVPPPSVKLIIHGKNLKLTDTVIEHVEYKDRQFRNIVILYGHLMQGCVLEVESWGKVQGLEDVSHGVVRAEEDAEKSNQLLIWCRQLFNKLRKIEDEESDHGRHMKGFNKLKVREPMSRVVENDADTVSQRKDDDNLDEVGPFNIFVRGSSFMLS</sequence>
<dbReference type="AlphaFoldDB" id="A0AAD6Q6H8"/>
<dbReference type="InterPro" id="IPR050574">
    <property type="entry name" value="HPF/YfiA_ribosome-assoc"/>
</dbReference>
<accession>A0AAD6Q6H8</accession>
<keyword evidence="2" id="KW-1185">Reference proteome</keyword>
<name>A0AAD6Q6H8_9ROSI</name>
<comment type="caution">
    <text evidence="1">The sequence shown here is derived from an EMBL/GenBank/DDBJ whole genome shotgun (WGS) entry which is preliminary data.</text>
</comment>
<reference evidence="1" key="1">
    <citation type="journal article" date="2023" name="Mol. Ecol. Resour.">
        <title>Chromosome-level genome assembly of a triploid poplar Populus alba 'Berolinensis'.</title>
        <authorList>
            <person name="Chen S."/>
            <person name="Yu Y."/>
            <person name="Wang X."/>
            <person name="Wang S."/>
            <person name="Zhang T."/>
            <person name="Zhou Y."/>
            <person name="He R."/>
            <person name="Meng N."/>
            <person name="Wang Y."/>
            <person name="Liu W."/>
            <person name="Liu Z."/>
            <person name="Liu J."/>
            <person name="Guo Q."/>
            <person name="Huang H."/>
            <person name="Sederoff R.R."/>
            <person name="Wang G."/>
            <person name="Qu G."/>
            <person name="Chen S."/>
        </authorList>
    </citation>
    <scope>NUCLEOTIDE SEQUENCE</scope>
    <source>
        <strain evidence="1">SC-2020</strain>
    </source>
</reference>
<dbReference type="Proteomes" id="UP001164929">
    <property type="component" value="Chromosome 10"/>
</dbReference>
<protein>
    <submittedName>
        <fullName evidence="1">Uncharacterized protein</fullName>
    </submittedName>
</protein>
<evidence type="ECO:0000313" key="2">
    <source>
        <dbReference type="Proteomes" id="UP001164929"/>
    </source>
</evidence>
<dbReference type="PANTHER" id="PTHR33231:SF1">
    <property type="entry name" value="30S RIBOSOMAL PROTEIN"/>
    <property type="match status" value="1"/>
</dbReference>
<dbReference type="EMBL" id="JAQIZT010000010">
    <property type="protein sequence ID" value="KAJ6980949.1"/>
    <property type="molecule type" value="Genomic_DNA"/>
</dbReference>
<dbReference type="GO" id="GO:0043024">
    <property type="term" value="F:ribosomal small subunit binding"/>
    <property type="evidence" value="ECO:0007669"/>
    <property type="project" value="TreeGrafter"/>
</dbReference>
<organism evidence="1 2">
    <name type="scientific">Populus alba x Populus x berolinensis</name>
    <dbReference type="NCBI Taxonomy" id="444605"/>
    <lineage>
        <taxon>Eukaryota</taxon>
        <taxon>Viridiplantae</taxon>
        <taxon>Streptophyta</taxon>
        <taxon>Embryophyta</taxon>
        <taxon>Tracheophyta</taxon>
        <taxon>Spermatophyta</taxon>
        <taxon>Magnoliopsida</taxon>
        <taxon>eudicotyledons</taxon>
        <taxon>Gunneridae</taxon>
        <taxon>Pentapetalae</taxon>
        <taxon>rosids</taxon>
        <taxon>fabids</taxon>
        <taxon>Malpighiales</taxon>
        <taxon>Salicaceae</taxon>
        <taxon>Saliceae</taxon>
        <taxon>Populus</taxon>
    </lineage>
</organism>